<evidence type="ECO:0000313" key="2">
    <source>
        <dbReference type="EMBL" id="KAJ7779356.1"/>
    </source>
</evidence>
<evidence type="ECO:0000313" key="3">
    <source>
        <dbReference type="Proteomes" id="UP001215280"/>
    </source>
</evidence>
<evidence type="ECO:0000256" key="1">
    <source>
        <dbReference type="SAM" id="Phobius"/>
    </source>
</evidence>
<sequence>MFYSPPVASSLLTKLPQAGRCTRQCAEDTPRVFVFGASIHVLGLPHPLRPRHPAPQAPLRRGVALRRPRLVTLYANMVFAQIAVAVVSLHIVVVELALMAIEAN</sequence>
<dbReference type="Proteomes" id="UP001215280">
    <property type="component" value="Unassembled WGS sequence"/>
</dbReference>
<reference evidence="2" key="1">
    <citation type="submission" date="2023-03" db="EMBL/GenBank/DDBJ databases">
        <title>Massive genome expansion in bonnet fungi (Mycena s.s.) driven by repeated elements and novel gene families across ecological guilds.</title>
        <authorList>
            <consortium name="Lawrence Berkeley National Laboratory"/>
            <person name="Harder C.B."/>
            <person name="Miyauchi S."/>
            <person name="Viragh M."/>
            <person name="Kuo A."/>
            <person name="Thoen E."/>
            <person name="Andreopoulos B."/>
            <person name="Lu D."/>
            <person name="Skrede I."/>
            <person name="Drula E."/>
            <person name="Henrissat B."/>
            <person name="Morin E."/>
            <person name="Kohler A."/>
            <person name="Barry K."/>
            <person name="LaButti K."/>
            <person name="Morin E."/>
            <person name="Salamov A."/>
            <person name="Lipzen A."/>
            <person name="Mereny Z."/>
            <person name="Hegedus B."/>
            <person name="Baldrian P."/>
            <person name="Stursova M."/>
            <person name="Weitz H."/>
            <person name="Taylor A."/>
            <person name="Grigoriev I.V."/>
            <person name="Nagy L.G."/>
            <person name="Martin F."/>
            <person name="Kauserud H."/>
        </authorList>
    </citation>
    <scope>NUCLEOTIDE SEQUENCE</scope>
    <source>
        <strain evidence="2">CBHHK188m</strain>
    </source>
</reference>
<dbReference type="EMBL" id="JARJLG010000007">
    <property type="protein sequence ID" value="KAJ7779356.1"/>
    <property type="molecule type" value="Genomic_DNA"/>
</dbReference>
<feature type="transmembrane region" description="Helical" evidence="1">
    <location>
        <begin position="70"/>
        <end position="101"/>
    </location>
</feature>
<keyword evidence="3" id="KW-1185">Reference proteome</keyword>
<comment type="caution">
    <text evidence="2">The sequence shown here is derived from an EMBL/GenBank/DDBJ whole genome shotgun (WGS) entry which is preliminary data.</text>
</comment>
<proteinExistence type="predicted"/>
<gene>
    <name evidence="2" type="ORF">DFH07DRAFT_950420</name>
</gene>
<keyword evidence="1" id="KW-0812">Transmembrane</keyword>
<organism evidence="2 3">
    <name type="scientific">Mycena maculata</name>
    <dbReference type="NCBI Taxonomy" id="230809"/>
    <lineage>
        <taxon>Eukaryota</taxon>
        <taxon>Fungi</taxon>
        <taxon>Dikarya</taxon>
        <taxon>Basidiomycota</taxon>
        <taxon>Agaricomycotina</taxon>
        <taxon>Agaricomycetes</taxon>
        <taxon>Agaricomycetidae</taxon>
        <taxon>Agaricales</taxon>
        <taxon>Marasmiineae</taxon>
        <taxon>Mycenaceae</taxon>
        <taxon>Mycena</taxon>
    </lineage>
</organism>
<keyword evidence="1" id="KW-0472">Membrane</keyword>
<protein>
    <submittedName>
        <fullName evidence="2">Uncharacterized protein</fullName>
    </submittedName>
</protein>
<keyword evidence="1" id="KW-1133">Transmembrane helix</keyword>
<name>A0AAD7K8Y7_9AGAR</name>
<dbReference type="AlphaFoldDB" id="A0AAD7K8Y7"/>
<accession>A0AAD7K8Y7</accession>